<organism evidence="2 3">
    <name type="scientific">Streptomyces goshikiensis</name>
    <dbReference type="NCBI Taxonomy" id="1942"/>
    <lineage>
        <taxon>Bacteria</taxon>
        <taxon>Bacillati</taxon>
        <taxon>Actinomycetota</taxon>
        <taxon>Actinomycetes</taxon>
        <taxon>Kitasatosporales</taxon>
        <taxon>Streptomycetaceae</taxon>
        <taxon>Streptomyces</taxon>
    </lineage>
</organism>
<evidence type="ECO:0000256" key="1">
    <source>
        <dbReference type="SAM" id="SignalP"/>
    </source>
</evidence>
<accession>A0ABZ1RLG3</accession>
<dbReference type="EMBL" id="CP108057">
    <property type="protein sequence ID" value="WUO47546.1"/>
    <property type="molecule type" value="Genomic_DNA"/>
</dbReference>
<dbReference type="Proteomes" id="UP001432075">
    <property type="component" value="Chromosome"/>
</dbReference>
<keyword evidence="3" id="KW-1185">Reference proteome</keyword>
<proteinExistence type="predicted"/>
<feature type="signal peptide" evidence="1">
    <location>
        <begin position="1"/>
        <end position="24"/>
    </location>
</feature>
<evidence type="ECO:0000313" key="3">
    <source>
        <dbReference type="Proteomes" id="UP001432075"/>
    </source>
</evidence>
<dbReference type="RefSeq" id="WP_328776198.1">
    <property type="nucleotide sequence ID" value="NZ_CP108057.1"/>
</dbReference>
<keyword evidence="1" id="KW-0732">Signal</keyword>
<evidence type="ECO:0000313" key="2">
    <source>
        <dbReference type="EMBL" id="WUO47546.1"/>
    </source>
</evidence>
<sequence>MRPSARIPGILAGLVLATGGIVAAAPAATAAAPTSVQDCENYIAQHSSKKGTAGIGQACYEGSIGNQTSCAASLTAVGISANVASGACRAAH</sequence>
<reference evidence="2" key="1">
    <citation type="submission" date="2022-10" db="EMBL/GenBank/DDBJ databases">
        <title>The complete genomes of actinobacterial strains from the NBC collection.</title>
        <authorList>
            <person name="Joergensen T.S."/>
            <person name="Alvarez Arevalo M."/>
            <person name="Sterndorff E.B."/>
            <person name="Faurdal D."/>
            <person name="Vuksanovic O."/>
            <person name="Mourched A.-S."/>
            <person name="Charusanti P."/>
            <person name="Shaw S."/>
            <person name="Blin K."/>
            <person name="Weber T."/>
        </authorList>
    </citation>
    <scope>NUCLEOTIDE SEQUENCE</scope>
    <source>
        <strain evidence="2">NBC_00283</strain>
    </source>
</reference>
<name>A0ABZ1RLG3_9ACTN</name>
<protein>
    <submittedName>
        <fullName evidence="2">Uncharacterized protein</fullName>
    </submittedName>
</protein>
<gene>
    <name evidence="2" type="ORF">OHU17_17720</name>
</gene>
<feature type="chain" id="PRO_5045388395" evidence="1">
    <location>
        <begin position="25"/>
        <end position="92"/>
    </location>
</feature>